<evidence type="ECO:0000256" key="6">
    <source>
        <dbReference type="ARBA" id="ARBA00023054"/>
    </source>
</evidence>
<dbReference type="RefSeq" id="XP_052942466.1">
    <property type="nucleotide sequence ID" value="XM_053086217.1"/>
</dbReference>
<reference evidence="9" key="1">
    <citation type="journal article" date="2022" name="G3 (Bethesda)">
        <title>High quality genome of the basidiomycete yeast Dioszegia hungarica PDD-24b-2 isolated from cloud water.</title>
        <authorList>
            <person name="Jarrige D."/>
            <person name="Haridas S."/>
            <person name="Bleykasten-Grosshans C."/>
            <person name="Joly M."/>
            <person name="Nadalig T."/>
            <person name="Sancelme M."/>
            <person name="Vuilleumier S."/>
            <person name="Grigoriev I.V."/>
            <person name="Amato P."/>
            <person name="Bringel F."/>
        </authorList>
    </citation>
    <scope>NUCLEOTIDE SEQUENCE</scope>
    <source>
        <strain evidence="9">PDD-24b-2</strain>
    </source>
</reference>
<accession>A0AA38H4U4</accession>
<dbReference type="InterPro" id="IPR039745">
    <property type="entry name" value="Vps54"/>
</dbReference>
<sequence>MPSSSRAPQAVPSASATPAPSSPPPSESFLSELDGTAPSVLDTSGEFQWDVGTSGHGLNLVSWKKGVEEGDEVMDKRGFYAISTVLNHPTKKANPLRTSRKPLPPLGPAPPVPRPPPASHFDTYLKAVTPLYDTLVQSRAAADAAPSDVLTGAFDNQAPAPTDLPPLTSVPDLFYSRNFDLADPAIWSQVVEAGPSRTHSTNVQDDLSSHLDTLERHLIHEITLRSTSFFSALSNLQDLHSESASCLRRIADLQSGLREVGDKQARKGLTILDKMEDLRVLRVTEQGMEELREAEEVMAVARSQVEGGDWAGALGCVGDVVRWWERHRPKEETEPPDPNDEGEGTQHPLPLATLPSLSAMPLAISDLTTQIALQLESALQSYLLSTLSSAELDVPYDKERFRDHVVPIVEGLVRCGAGDAVEGVWREVVTLAVREGSRKHLPVAQGEDEGDENVPQEMRGATLAGALKSMDHSRYLLLATQMYSSILARLRLAQTIGPDLSSILTSASPLPPLQIRSFVPSDPITTDQPSLSIDQTEIIAAACELGNLRASKILAVRGEQHAGLGINEFVELFKENWEFVLATEELAGRMIASLRGVTASQARTFLIAYHSQRLTKSAKLVEEEQWNQIDVSPAMQHSVNILIEAAVSDPSECFIPPRPPLANGHVNGEGGPSKTMDVEEKKFFVVRATAESIGLLRDYLGVVVNLEVVVTDVMGRIIEFLKSFNSRTCQVVLGAGAMRSAGLKNITAKHLALASQSLSVIVALIPYIREFIRRHLSVKQAVMLTEFDKLKRDYQEHQNEIHAKLVAIMSDRLAVHVGSLRDIDWEATPEKDAPRAYAELLVKETATLHKVLGKYLASSTVEAVMSEVLAAITHRLSEEYSRIELKSDDAKKRLMQDAALITARLTPLSEAGKTVSSLEVLVKDKPVPRKNIIGNLLKRGKKDGAAAAVAGGQAAEVEEEEYDDGDEDGEVTPSAPAQPNGT</sequence>
<evidence type="ECO:0000256" key="1">
    <source>
        <dbReference type="ARBA" id="ARBA00004601"/>
    </source>
</evidence>
<feature type="region of interest" description="Disordered" evidence="7">
    <location>
        <begin position="1"/>
        <end position="43"/>
    </location>
</feature>
<keyword evidence="5" id="KW-0333">Golgi apparatus</keyword>
<dbReference type="GO" id="GO:0019905">
    <property type="term" value="F:syntaxin binding"/>
    <property type="evidence" value="ECO:0007669"/>
    <property type="project" value="TreeGrafter"/>
</dbReference>
<dbReference type="InterPro" id="IPR012501">
    <property type="entry name" value="Vps54_C"/>
</dbReference>
<dbReference type="GO" id="GO:0015031">
    <property type="term" value="P:protein transport"/>
    <property type="evidence" value="ECO:0007669"/>
    <property type="project" value="UniProtKB-KW"/>
</dbReference>
<dbReference type="EMBL" id="JAKWFO010000014">
    <property type="protein sequence ID" value="KAI9632689.1"/>
    <property type="molecule type" value="Genomic_DNA"/>
</dbReference>
<dbReference type="Gene3D" id="6.10.250.860">
    <property type="match status" value="1"/>
</dbReference>
<evidence type="ECO:0000313" key="9">
    <source>
        <dbReference type="EMBL" id="KAI9632689.1"/>
    </source>
</evidence>
<evidence type="ECO:0000313" key="10">
    <source>
        <dbReference type="Proteomes" id="UP001164286"/>
    </source>
</evidence>
<dbReference type="GO" id="GO:0042147">
    <property type="term" value="P:retrograde transport, endosome to Golgi"/>
    <property type="evidence" value="ECO:0007669"/>
    <property type="project" value="InterPro"/>
</dbReference>
<evidence type="ECO:0000256" key="2">
    <source>
        <dbReference type="ARBA" id="ARBA00009150"/>
    </source>
</evidence>
<feature type="compositionally biased region" description="Acidic residues" evidence="7">
    <location>
        <begin position="334"/>
        <end position="343"/>
    </location>
</feature>
<name>A0AA38H4U4_9TREE</name>
<dbReference type="GeneID" id="77725418"/>
<proteinExistence type="inferred from homology"/>
<feature type="region of interest" description="Disordered" evidence="7">
    <location>
        <begin position="329"/>
        <end position="349"/>
    </location>
</feature>
<evidence type="ECO:0000256" key="5">
    <source>
        <dbReference type="ARBA" id="ARBA00023034"/>
    </source>
</evidence>
<keyword evidence="3" id="KW-0813">Transport</keyword>
<comment type="subcellular location">
    <subcellularLocation>
        <location evidence="1">Golgi apparatus</location>
        <location evidence="1">trans-Golgi network</location>
    </subcellularLocation>
</comment>
<feature type="compositionally biased region" description="Low complexity" evidence="7">
    <location>
        <begin position="7"/>
        <end position="19"/>
    </location>
</feature>
<evidence type="ECO:0000259" key="8">
    <source>
        <dbReference type="Pfam" id="PF07928"/>
    </source>
</evidence>
<dbReference type="PANTHER" id="PTHR12965:SF0">
    <property type="entry name" value="VACUOLAR PROTEIN SORTING-ASSOCIATED PROTEIN 54"/>
    <property type="match status" value="1"/>
</dbReference>
<dbReference type="GO" id="GO:0006896">
    <property type="term" value="P:Golgi to vacuole transport"/>
    <property type="evidence" value="ECO:0007669"/>
    <property type="project" value="TreeGrafter"/>
</dbReference>
<feature type="domain" description="Vacuolar protein sorting-associated protein 54 C-terminal" evidence="8">
    <location>
        <begin position="681"/>
        <end position="812"/>
    </location>
</feature>
<dbReference type="Proteomes" id="UP001164286">
    <property type="component" value="Unassembled WGS sequence"/>
</dbReference>
<protein>
    <submittedName>
        <fullName evidence="9">Vps54-like protein-domain-containing protein</fullName>
    </submittedName>
</protein>
<keyword evidence="4" id="KW-0653">Protein transport</keyword>
<evidence type="ECO:0000256" key="4">
    <source>
        <dbReference type="ARBA" id="ARBA00022927"/>
    </source>
</evidence>
<feature type="region of interest" description="Disordered" evidence="7">
    <location>
        <begin position="91"/>
        <end position="112"/>
    </location>
</feature>
<comment type="caution">
    <text evidence="9">The sequence shown here is derived from an EMBL/GenBank/DDBJ whole genome shotgun (WGS) entry which is preliminary data.</text>
</comment>
<evidence type="ECO:0000256" key="3">
    <source>
        <dbReference type="ARBA" id="ARBA00022448"/>
    </source>
</evidence>
<dbReference type="GO" id="GO:0005829">
    <property type="term" value="C:cytosol"/>
    <property type="evidence" value="ECO:0007669"/>
    <property type="project" value="GOC"/>
</dbReference>
<comment type="similarity">
    <text evidence="2">Belongs to the VPS54 family.</text>
</comment>
<feature type="non-terminal residue" evidence="9">
    <location>
        <position position="982"/>
    </location>
</feature>
<dbReference type="AlphaFoldDB" id="A0AA38H4U4"/>
<gene>
    <name evidence="9" type="ORF">MKK02DRAFT_20199</name>
</gene>
<feature type="region of interest" description="Disordered" evidence="7">
    <location>
        <begin position="948"/>
        <end position="982"/>
    </location>
</feature>
<keyword evidence="10" id="KW-1185">Reference proteome</keyword>
<keyword evidence="6" id="KW-0175">Coiled coil</keyword>
<dbReference type="PANTHER" id="PTHR12965">
    <property type="entry name" value="VACUOLAR PROTEIN SORTING 54"/>
    <property type="match status" value="1"/>
</dbReference>
<evidence type="ECO:0000256" key="7">
    <source>
        <dbReference type="SAM" id="MobiDB-lite"/>
    </source>
</evidence>
<organism evidence="9 10">
    <name type="scientific">Dioszegia hungarica</name>
    <dbReference type="NCBI Taxonomy" id="4972"/>
    <lineage>
        <taxon>Eukaryota</taxon>
        <taxon>Fungi</taxon>
        <taxon>Dikarya</taxon>
        <taxon>Basidiomycota</taxon>
        <taxon>Agaricomycotina</taxon>
        <taxon>Tremellomycetes</taxon>
        <taxon>Tremellales</taxon>
        <taxon>Bulleribasidiaceae</taxon>
        <taxon>Dioszegia</taxon>
    </lineage>
</organism>
<feature type="compositionally biased region" description="Pro residues" evidence="7">
    <location>
        <begin position="102"/>
        <end position="112"/>
    </location>
</feature>
<feature type="compositionally biased region" description="Acidic residues" evidence="7">
    <location>
        <begin position="956"/>
        <end position="970"/>
    </location>
</feature>
<dbReference type="Pfam" id="PF07928">
    <property type="entry name" value="Vps54"/>
    <property type="match status" value="1"/>
</dbReference>
<dbReference type="GO" id="GO:0000938">
    <property type="term" value="C:GARP complex"/>
    <property type="evidence" value="ECO:0007669"/>
    <property type="project" value="InterPro"/>
</dbReference>